<protein>
    <submittedName>
        <fullName evidence="3">Phage-type endonuclease family protein</fullName>
    </submittedName>
</protein>
<evidence type="ECO:0000313" key="4">
    <source>
        <dbReference type="Proteomes" id="UP000029066"/>
    </source>
</evidence>
<name>A0A087DAB7_9BIFI</name>
<dbReference type="NCBIfam" id="TIGR03033">
    <property type="entry name" value="phage_rel_nuc"/>
    <property type="match status" value="1"/>
</dbReference>
<dbReference type="Pfam" id="PF09588">
    <property type="entry name" value="YqaJ"/>
    <property type="match status" value="1"/>
</dbReference>
<dbReference type="GO" id="GO:0004519">
    <property type="term" value="F:endonuclease activity"/>
    <property type="evidence" value="ECO:0007669"/>
    <property type="project" value="UniProtKB-KW"/>
</dbReference>
<keyword evidence="3" id="KW-0378">Hydrolase</keyword>
<keyword evidence="3" id="KW-0255">Endonuclease</keyword>
<dbReference type="OrthoDB" id="3197230at2"/>
<dbReference type="InterPro" id="IPR019080">
    <property type="entry name" value="YqaJ_viral_recombinase"/>
</dbReference>
<dbReference type="AlphaFoldDB" id="A0A087DAB7"/>
<comment type="caution">
    <text evidence="3">The sequence shown here is derived from an EMBL/GenBank/DDBJ whole genome shotgun (WGS) entry which is preliminary data.</text>
</comment>
<sequence>MNKVTIDMAAKATGRFDIHRFKQRTRKERERAWHAFRALGVGGSDMSTILGLNPYATPFRLWLEKTNRQTPEDISDKWAIVKGNALEGELRKRFRRLHPEWVVRDGTDISLVSREHPLMHASLDGFIYDEATDSWGILEIKTANANRGRTDWHDEATGELKAPDYYMAQVTHYMAVTGFQWGYFYADIGETEPVEIRFERDEDDIGAVVRAAEEFWGFVTRDEMPRLKAVDVVKAYPEPTEGVEVADDDDDLAGLMREYEHARQAADAAADDVKLLQEALIVRIGDHAGVRCRGFEATYKPFHRKGYVREVKPSSGRTFRFKQLKERN</sequence>
<feature type="domain" description="YqaJ viral recombinase" evidence="2">
    <location>
        <begin position="33"/>
        <end position="180"/>
    </location>
</feature>
<dbReference type="InterPro" id="IPR011335">
    <property type="entry name" value="Restrct_endonuc-II-like"/>
</dbReference>
<dbReference type="STRING" id="1437607.BISA_0869"/>
<dbReference type="Gene3D" id="3.90.320.10">
    <property type="match status" value="1"/>
</dbReference>
<dbReference type="EMBL" id="JGZN01000008">
    <property type="protein sequence ID" value="KFI92467.1"/>
    <property type="molecule type" value="Genomic_DNA"/>
</dbReference>
<keyword evidence="3" id="KW-0540">Nuclease</keyword>
<evidence type="ECO:0000259" key="2">
    <source>
        <dbReference type="Pfam" id="PF09588"/>
    </source>
</evidence>
<gene>
    <name evidence="3" type="ORF">BISA_0869</name>
</gene>
<dbReference type="Proteomes" id="UP000029066">
    <property type="component" value="Unassembled WGS sequence"/>
</dbReference>
<feature type="coiled-coil region" evidence="1">
    <location>
        <begin position="252"/>
        <end position="279"/>
    </location>
</feature>
<dbReference type="InterPro" id="IPR011604">
    <property type="entry name" value="PDDEXK-like_dom_sf"/>
</dbReference>
<evidence type="ECO:0000256" key="1">
    <source>
        <dbReference type="SAM" id="Coils"/>
    </source>
</evidence>
<dbReference type="RefSeq" id="WP_033891099.1">
    <property type="nucleotide sequence ID" value="NZ_JDUT01000010.1"/>
</dbReference>
<dbReference type="InterPro" id="IPR051703">
    <property type="entry name" value="NF-kappa-B_Signaling_Reg"/>
</dbReference>
<evidence type="ECO:0000313" key="3">
    <source>
        <dbReference type="EMBL" id="KFI92467.1"/>
    </source>
</evidence>
<accession>A0A087DAB7</accession>
<keyword evidence="1" id="KW-0175">Coiled coil</keyword>
<dbReference type="SUPFAM" id="SSF52980">
    <property type="entry name" value="Restriction endonuclease-like"/>
    <property type="match status" value="1"/>
</dbReference>
<reference evidence="3 4" key="1">
    <citation type="submission" date="2014-03" db="EMBL/GenBank/DDBJ databases">
        <title>Genomics of Bifidobacteria.</title>
        <authorList>
            <person name="Ventura M."/>
            <person name="Milani C."/>
            <person name="Lugli G.A."/>
        </authorList>
    </citation>
    <scope>NUCLEOTIDE SEQUENCE [LARGE SCALE GENOMIC DNA]</scope>
    <source>
        <strain evidence="3 4">DSM 23967</strain>
    </source>
</reference>
<proteinExistence type="predicted"/>
<dbReference type="PANTHER" id="PTHR46609">
    <property type="entry name" value="EXONUCLEASE, PHAGE-TYPE/RECB, C-TERMINAL DOMAIN-CONTAINING PROTEIN"/>
    <property type="match status" value="1"/>
</dbReference>
<dbReference type="PANTHER" id="PTHR46609:SF6">
    <property type="entry name" value="EXONUCLEASE, PHAGE-TYPE_RECB, C-TERMINAL DOMAIN-CONTAINING PROTEIN-RELATED"/>
    <property type="match status" value="1"/>
</dbReference>
<dbReference type="InterPro" id="IPR017482">
    <property type="entry name" value="Lambda-type_endonuclease"/>
</dbReference>
<organism evidence="3 4">
    <name type="scientific">Bifidobacterium saguini DSM 23967</name>
    <dbReference type="NCBI Taxonomy" id="1437607"/>
    <lineage>
        <taxon>Bacteria</taxon>
        <taxon>Bacillati</taxon>
        <taxon>Actinomycetota</taxon>
        <taxon>Actinomycetes</taxon>
        <taxon>Bifidobacteriales</taxon>
        <taxon>Bifidobacteriaceae</taxon>
        <taxon>Bifidobacterium</taxon>
    </lineage>
</organism>